<accession>A0ABP1KR91</accession>
<comment type="caution">
    <text evidence="1">The sequence shown here is derived from an EMBL/GenBank/DDBJ whole genome shotgun (WGS) entry which is preliminary data.</text>
</comment>
<keyword evidence="2" id="KW-1185">Reference proteome</keyword>
<evidence type="ECO:0000313" key="1">
    <source>
        <dbReference type="EMBL" id="CAL6067650.1"/>
    </source>
</evidence>
<evidence type="ECO:0000313" key="2">
    <source>
        <dbReference type="Proteomes" id="UP001642409"/>
    </source>
</evidence>
<proteinExistence type="predicted"/>
<dbReference type="EMBL" id="CAXDID020000269">
    <property type="protein sequence ID" value="CAL6067650.1"/>
    <property type="molecule type" value="Genomic_DNA"/>
</dbReference>
<name>A0ABP1KR91_9EUKA</name>
<protein>
    <submittedName>
        <fullName evidence="1">Hypothetical_protein</fullName>
    </submittedName>
</protein>
<gene>
    <name evidence="1" type="ORF">HINF_LOCUS53122</name>
</gene>
<sequence>MSLRKELLNYITDQTDDTSGKLDHVVIYSTNKTCQFNTLKLLRYQFHISFQNNPETCYLTLTGGFTGKYQIKLFQLIKKQQKQSNNLEVNYVITHSIQKVHQISIVQIAL</sequence>
<dbReference type="Proteomes" id="UP001642409">
    <property type="component" value="Unassembled WGS sequence"/>
</dbReference>
<organism evidence="1 2">
    <name type="scientific">Hexamita inflata</name>
    <dbReference type="NCBI Taxonomy" id="28002"/>
    <lineage>
        <taxon>Eukaryota</taxon>
        <taxon>Metamonada</taxon>
        <taxon>Diplomonadida</taxon>
        <taxon>Hexamitidae</taxon>
        <taxon>Hexamitinae</taxon>
        <taxon>Hexamita</taxon>
    </lineage>
</organism>
<reference evidence="1 2" key="1">
    <citation type="submission" date="2024-07" db="EMBL/GenBank/DDBJ databases">
        <authorList>
            <person name="Akdeniz Z."/>
        </authorList>
    </citation>
    <scope>NUCLEOTIDE SEQUENCE [LARGE SCALE GENOMIC DNA]</scope>
</reference>